<dbReference type="InterPro" id="IPR010131">
    <property type="entry name" value="MdtP/NodT-like"/>
</dbReference>
<reference evidence="1" key="1">
    <citation type="submission" date="2017-04" db="EMBL/GenBank/DDBJ databases">
        <title>Population genomics of picophytoplankton unveils novel chromosome hypervariability.</title>
        <authorList>
            <consortium name="DOE Joint Genome Institute"/>
            <person name="Blanc-Mathieu R."/>
            <person name="Krasovec M."/>
            <person name="Hebrard M."/>
            <person name="Yau S."/>
            <person name="Desgranges E."/>
            <person name="Martin J."/>
            <person name="Schackwitz W."/>
            <person name="Kuo A."/>
            <person name="Salin G."/>
            <person name="Donnadieu C."/>
            <person name="Desdevises Y."/>
            <person name="Sanchez-Ferandin S."/>
            <person name="Moreau H."/>
            <person name="Rivals E."/>
            <person name="Grigoriev I.V."/>
            <person name="Grimsley N."/>
            <person name="Eyre-Walker A."/>
            <person name="Piganeau G."/>
        </authorList>
    </citation>
    <scope>NUCLEOTIDE SEQUENCE [LARGE SCALE GENOMIC DNA]</scope>
    <source>
        <strain evidence="1">RCC 1115</strain>
    </source>
</reference>
<dbReference type="PANTHER" id="PTHR30203:SF24">
    <property type="entry name" value="BLR4935 PROTEIN"/>
    <property type="match status" value="1"/>
</dbReference>
<dbReference type="Pfam" id="PF02321">
    <property type="entry name" value="OEP"/>
    <property type="match status" value="2"/>
</dbReference>
<dbReference type="EMBL" id="KZ155811">
    <property type="protein sequence ID" value="OUS44615.1"/>
    <property type="molecule type" value="Genomic_DNA"/>
</dbReference>
<protein>
    <recommendedName>
        <fullName evidence="2">Outer membrane efflux protein</fullName>
    </recommendedName>
</protein>
<dbReference type="PANTHER" id="PTHR30203">
    <property type="entry name" value="OUTER MEMBRANE CATION EFFLUX PROTEIN"/>
    <property type="match status" value="1"/>
</dbReference>
<dbReference type="GO" id="GO:0015562">
    <property type="term" value="F:efflux transmembrane transporter activity"/>
    <property type="evidence" value="ECO:0007669"/>
    <property type="project" value="InterPro"/>
</dbReference>
<proteinExistence type="predicted"/>
<evidence type="ECO:0008006" key="2">
    <source>
        <dbReference type="Google" id="ProtNLM"/>
    </source>
</evidence>
<sequence>MLSVTLGMGATAADIHPVDAEEIACMTADAEAHHAAEIGDTENDDSEQRYHKEEYPMPKFKQGALCVLIAAAFAGTAVAAPCNGPTGSAPTIVPDAPLTLTMALMQIRHASPDVRRAALETRASAAEADQAGRRLNPSIGLEIENFSGTGPLNGFDQTETTLAIEQTFQLGGKRAKRERAARARAALADAECRVILRETELEAALLYHDLIAATELAALARESADLAVSLAETVAKRVEAGAAARPERSRAEADAAALKAAALAADAEIDQRRYELAALWGSSTPVFAPPRAILSDESEILSKTRGLDEHPALAAAKAGATARDAEQDAARAAGIPDVTVSAGVRQFEETGDNALLVGVTVPIPLFDRNRDAARAAGYRADAERISAVAVEARLRSQQQAAAARVRAAEARLTLLEQEALPAARSAYDASVEGYAAGRFDLTSTLDTRKGLIEAGVSVIDARRTLNADLMRLKSLIGAAPFNGDFQ</sequence>
<evidence type="ECO:0000313" key="1">
    <source>
        <dbReference type="EMBL" id="OUS44615.1"/>
    </source>
</evidence>
<organism evidence="1">
    <name type="scientific">Ostreococcus tauri</name>
    <name type="common">Marine green alga</name>
    <dbReference type="NCBI Taxonomy" id="70448"/>
    <lineage>
        <taxon>Eukaryota</taxon>
        <taxon>Viridiplantae</taxon>
        <taxon>Chlorophyta</taxon>
        <taxon>Mamiellophyceae</taxon>
        <taxon>Mamiellales</taxon>
        <taxon>Bathycoccaceae</taxon>
        <taxon>Ostreococcus</taxon>
    </lineage>
</organism>
<dbReference type="Gene3D" id="1.20.1600.10">
    <property type="entry name" value="Outer membrane efflux proteins (OEP)"/>
    <property type="match status" value="1"/>
</dbReference>
<name>A0A1Y5ICC5_OSTTA</name>
<dbReference type="AlphaFoldDB" id="A0A1Y5ICC5"/>
<dbReference type="InterPro" id="IPR003423">
    <property type="entry name" value="OMP_efflux"/>
</dbReference>
<dbReference type="SUPFAM" id="SSF56954">
    <property type="entry name" value="Outer membrane efflux proteins (OEP)"/>
    <property type="match status" value="1"/>
</dbReference>
<accession>A0A1Y5ICC5</accession>
<gene>
    <name evidence="1" type="ORF">BE221DRAFT_148754</name>
</gene>
<dbReference type="Proteomes" id="UP000195557">
    <property type="component" value="Unassembled WGS sequence"/>
</dbReference>